<dbReference type="Gene3D" id="3.90.550.10">
    <property type="entry name" value="Spore Coat Polysaccharide Biosynthesis Protein SpsA, Chain A"/>
    <property type="match status" value="1"/>
</dbReference>
<comment type="caution">
    <text evidence="2">The sequence shown here is derived from an EMBL/GenBank/DDBJ whole genome shotgun (WGS) entry which is preliminary data.</text>
</comment>
<dbReference type="Proteomes" id="UP000782880">
    <property type="component" value="Unassembled WGS sequence"/>
</dbReference>
<dbReference type="GO" id="GO:0016779">
    <property type="term" value="F:nucleotidyltransferase activity"/>
    <property type="evidence" value="ECO:0007669"/>
    <property type="project" value="UniProtKB-ARBA"/>
</dbReference>
<dbReference type="Pfam" id="PF12804">
    <property type="entry name" value="NTP_transf_3"/>
    <property type="match status" value="1"/>
</dbReference>
<evidence type="ECO:0000313" key="2">
    <source>
        <dbReference type="EMBL" id="HJG28051.1"/>
    </source>
</evidence>
<reference evidence="2" key="1">
    <citation type="journal article" date="2021" name="PeerJ">
        <title>Extensive microbial diversity within the chicken gut microbiome revealed by metagenomics and culture.</title>
        <authorList>
            <person name="Gilroy R."/>
            <person name="Ravi A."/>
            <person name="Getino M."/>
            <person name="Pursley I."/>
            <person name="Horton D.L."/>
            <person name="Alikhan N.F."/>
            <person name="Baker D."/>
            <person name="Gharbi K."/>
            <person name="Hall N."/>
            <person name="Watson M."/>
            <person name="Adriaenssens E.M."/>
            <person name="Foster-Nyarko E."/>
            <person name="Jarju S."/>
            <person name="Secka A."/>
            <person name="Antonio M."/>
            <person name="Oren A."/>
            <person name="Chaudhuri R.R."/>
            <person name="La Ragione R."/>
            <person name="Hildebrand F."/>
            <person name="Pallen M.J."/>
        </authorList>
    </citation>
    <scope>NUCLEOTIDE SEQUENCE</scope>
    <source>
        <strain evidence="2">ChiBcec21-2208</strain>
    </source>
</reference>
<evidence type="ECO:0000259" key="1">
    <source>
        <dbReference type="Pfam" id="PF12804"/>
    </source>
</evidence>
<dbReference type="InterPro" id="IPR029044">
    <property type="entry name" value="Nucleotide-diphossugar_trans"/>
</dbReference>
<dbReference type="CDD" id="cd04182">
    <property type="entry name" value="GT_2_like_f"/>
    <property type="match status" value="1"/>
</dbReference>
<proteinExistence type="predicted"/>
<evidence type="ECO:0000313" key="3">
    <source>
        <dbReference type="Proteomes" id="UP000782880"/>
    </source>
</evidence>
<dbReference type="EMBL" id="DYVE01000136">
    <property type="protein sequence ID" value="HJG28051.1"/>
    <property type="molecule type" value="Genomic_DNA"/>
</dbReference>
<dbReference type="PANTHER" id="PTHR43777">
    <property type="entry name" value="MOLYBDENUM COFACTOR CYTIDYLYLTRANSFERASE"/>
    <property type="match status" value="1"/>
</dbReference>
<accession>A0A921IJ64</accession>
<feature type="domain" description="MobA-like NTP transferase" evidence="1">
    <location>
        <begin position="4"/>
        <end position="164"/>
    </location>
</feature>
<dbReference type="AlphaFoldDB" id="A0A921IJ64"/>
<dbReference type="PANTHER" id="PTHR43777:SF1">
    <property type="entry name" value="MOLYBDENUM COFACTOR CYTIDYLYLTRANSFERASE"/>
    <property type="match status" value="1"/>
</dbReference>
<gene>
    <name evidence="2" type="ORF">K8V20_05305</name>
</gene>
<dbReference type="InterPro" id="IPR025877">
    <property type="entry name" value="MobA-like_NTP_Trfase"/>
</dbReference>
<organism evidence="2 3">
    <name type="scientific">Subdoligranulum variabile</name>
    <dbReference type="NCBI Taxonomy" id="214851"/>
    <lineage>
        <taxon>Bacteria</taxon>
        <taxon>Bacillati</taxon>
        <taxon>Bacillota</taxon>
        <taxon>Clostridia</taxon>
        <taxon>Eubacteriales</taxon>
        <taxon>Oscillospiraceae</taxon>
        <taxon>Subdoligranulum</taxon>
    </lineage>
</organism>
<name>A0A921IJ64_9FIRM</name>
<reference evidence="2" key="2">
    <citation type="submission" date="2021-09" db="EMBL/GenBank/DDBJ databases">
        <authorList>
            <person name="Gilroy R."/>
        </authorList>
    </citation>
    <scope>NUCLEOTIDE SEQUENCE</scope>
    <source>
        <strain evidence="2">ChiBcec21-2208</strain>
    </source>
</reference>
<protein>
    <submittedName>
        <fullName evidence="2">Nucleotidyltransferase family protein</fullName>
    </submittedName>
</protein>
<sequence>MTHCVFLAAGASRRFGADKLLTDYNGEPLFLHGLQTLASVCAAHGGAGLTVVTNTPVIAQAARALGAAAVPSPQSLLGQSYSIRAGLDALGPLPPQDFLLFAVADQPHLRAETVVRFLELATPGTWAATASCGDRVGNPGLFCAALVPELYALQGDRGGRAVLNLYPQRLLRVECLPEELRDMDRPADMEK</sequence>
<dbReference type="SUPFAM" id="SSF53448">
    <property type="entry name" value="Nucleotide-diphospho-sugar transferases"/>
    <property type="match status" value="1"/>
</dbReference>